<keyword evidence="2" id="KW-1185">Reference proteome</keyword>
<dbReference type="InterPro" id="IPR042838">
    <property type="entry name" value="KIAA1958"/>
</dbReference>
<dbReference type="EMBL" id="CP111020">
    <property type="protein sequence ID" value="WAR15503.1"/>
    <property type="molecule type" value="Genomic_DNA"/>
</dbReference>
<sequence>MYVLFSAIRKHDGTEYEPDELFSHFNQILISKRKHLKAMDKGNLKSKAESLTKEEFQRLRDSFLAKREVNKLEKDPAENLTEKCTQAYTRRRPTDILDDNSRFYLQTVNTPKTDLWYSHQPLGKNKLGQIMKQLTEKGSLEGRKAGRPPTEIANLGGWKSLQTINAYSTPTLAKQAQASDIISDLIMPSSSTADVPHSGNKVQSIEHDQTSVLADVTPVMNTSNHTCNTLDASRSMSSKISKQNSNLFAVLCGANIYGGTFNISIVSEKMKLFYDKYLKFHINDFIHSRRLDAIKIVDAET</sequence>
<evidence type="ECO:0000313" key="1">
    <source>
        <dbReference type="EMBL" id="WAR15503.1"/>
    </source>
</evidence>
<organism evidence="1 2">
    <name type="scientific">Mya arenaria</name>
    <name type="common">Soft-shell clam</name>
    <dbReference type="NCBI Taxonomy" id="6604"/>
    <lineage>
        <taxon>Eukaryota</taxon>
        <taxon>Metazoa</taxon>
        <taxon>Spiralia</taxon>
        <taxon>Lophotrochozoa</taxon>
        <taxon>Mollusca</taxon>
        <taxon>Bivalvia</taxon>
        <taxon>Autobranchia</taxon>
        <taxon>Heteroconchia</taxon>
        <taxon>Euheterodonta</taxon>
        <taxon>Imparidentia</taxon>
        <taxon>Neoheterodontei</taxon>
        <taxon>Myida</taxon>
        <taxon>Myoidea</taxon>
        <taxon>Myidae</taxon>
        <taxon>Mya</taxon>
    </lineage>
</organism>
<reference evidence="1" key="1">
    <citation type="submission" date="2022-11" db="EMBL/GenBank/DDBJ databases">
        <title>Centuries of genome instability and evolution in soft-shell clam transmissible cancer (bioRxiv).</title>
        <authorList>
            <person name="Hart S.F.M."/>
            <person name="Yonemitsu M.A."/>
            <person name="Giersch R.M."/>
            <person name="Beal B.F."/>
            <person name="Arriagada G."/>
            <person name="Davis B.W."/>
            <person name="Ostrander E.A."/>
            <person name="Goff S.P."/>
            <person name="Metzger M.J."/>
        </authorList>
    </citation>
    <scope>NUCLEOTIDE SEQUENCE</scope>
    <source>
        <strain evidence="1">MELC-2E11</strain>
        <tissue evidence="1">Siphon/mantle</tissue>
    </source>
</reference>
<dbReference type="PANTHER" id="PTHR46963">
    <property type="entry name" value="SIMILAR TO RIKEN CDNA E130308A19"/>
    <property type="match status" value="1"/>
</dbReference>
<proteinExistence type="predicted"/>
<name>A0ABY7F467_MYAAR</name>
<protein>
    <recommendedName>
        <fullName evidence="3">DUF3504 domain-containing protein</fullName>
    </recommendedName>
</protein>
<evidence type="ECO:0008006" key="3">
    <source>
        <dbReference type="Google" id="ProtNLM"/>
    </source>
</evidence>
<dbReference type="PANTHER" id="PTHR46963:SF1">
    <property type="entry name" value="SIMILAR TO RIKEN CDNA E130308A19"/>
    <property type="match status" value="1"/>
</dbReference>
<gene>
    <name evidence="1" type="ORF">MAR_005608</name>
</gene>
<accession>A0ABY7F467</accession>
<dbReference type="Proteomes" id="UP001164746">
    <property type="component" value="Chromosome 9"/>
</dbReference>
<evidence type="ECO:0000313" key="2">
    <source>
        <dbReference type="Proteomes" id="UP001164746"/>
    </source>
</evidence>